<proteinExistence type="predicted"/>
<dbReference type="KEGG" id="kpie:N5580_14335"/>
<dbReference type="RefSeq" id="WP_158618921.1">
    <property type="nucleotide sequence ID" value="NZ_CP104758.1"/>
</dbReference>
<feature type="transmembrane region" description="Helical" evidence="1">
    <location>
        <begin position="12"/>
        <end position="32"/>
    </location>
</feature>
<protein>
    <submittedName>
        <fullName evidence="2">Uncharacterized protein</fullName>
    </submittedName>
</protein>
<evidence type="ECO:0000313" key="2">
    <source>
        <dbReference type="EMBL" id="WBG90260.1"/>
    </source>
</evidence>
<evidence type="ECO:0000256" key="1">
    <source>
        <dbReference type="SAM" id="Phobius"/>
    </source>
</evidence>
<dbReference type="EMBL" id="CP104758">
    <property type="protein sequence ID" value="WBG90260.1"/>
    <property type="molecule type" value="Genomic_DNA"/>
</dbReference>
<keyword evidence="1" id="KW-1133">Transmembrane helix</keyword>
<accession>A0AAJ5U9F9</accession>
<keyword evidence="1" id="KW-0812">Transmembrane</keyword>
<name>A0AAJ5U9F9_9GAMM</name>
<dbReference type="Proteomes" id="UP001211544">
    <property type="component" value="Chromosome"/>
</dbReference>
<organism evidence="2 3">
    <name type="scientific">Pantoea piersonii</name>
    <dbReference type="NCBI Taxonomy" id="2364647"/>
    <lineage>
        <taxon>Bacteria</taxon>
        <taxon>Pseudomonadati</taxon>
        <taxon>Pseudomonadota</taxon>
        <taxon>Gammaproteobacteria</taxon>
        <taxon>Enterobacterales</taxon>
        <taxon>Erwiniaceae</taxon>
        <taxon>Pantoea</taxon>
    </lineage>
</organism>
<evidence type="ECO:0000313" key="3">
    <source>
        <dbReference type="Proteomes" id="UP001211544"/>
    </source>
</evidence>
<dbReference type="AlphaFoldDB" id="A0AAJ5U9F9"/>
<keyword evidence="3" id="KW-1185">Reference proteome</keyword>
<reference evidence="2 3" key="1">
    <citation type="journal article" date="2022" name="J Glob Antimicrob Resist">
        <title>First complete genome of a multidrug resistant strain of the novel human pathogen Kalamiella piersonii (GABEKP28) identified in human saliva.</title>
        <authorList>
            <person name="McDonagh F."/>
            <person name="Singh N.K."/>
            <person name="Venkateswaran K."/>
            <person name="Lonappan A.M."/>
            <person name="Hallahan B."/>
            <person name="Tuohy A."/>
            <person name="Burke L."/>
            <person name="Kovarova A."/>
            <person name="Miliotis G."/>
        </authorList>
    </citation>
    <scope>NUCLEOTIDE SEQUENCE [LARGE SCALE GENOMIC DNA]</scope>
    <source>
        <strain evidence="2 3">GABEKP28</strain>
    </source>
</reference>
<sequence length="52" mass="6035">MMQPLFAAKRQIGYCLLIIFSIWLIIAQPCAWKEHVDFNLMDALLSSRGDEH</sequence>
<keyword evidence="1" id="KW-0472">Membrane</keyword>
<gene>
    <name evidence="2" type="ORF">N5580_14335</name>
</gene>